<dbReference type="FunFam" id="3.10.50.40:FF:000025">
    <property type="entry name" value="Peptidylprolyl isomerase"/>
    <property type="match status" value="1"/>
</dbReference>
<evidence type="ECO:0000256" key="2">
    <source>
        <dbReference type="ARBA" id="ARBA00023110"/>
    </source>
</evidence>
<accession>A0A317SL26</accession>
<organism evidence="7 8">
    <name type="scientific">Tuber magnatum</name>
    <name type="common">white Piedmont truffle</name>
    <dbReference type="NCBI Taxonomy" id="42249"/>
    <lineage>
        <taxon>Eukaryota</taxon>
        <taxon>Fungi</taxon>
        <taxon>Dikarya</taxon>
        <taxon>Ascomycota</taxon>
        <taxon>Pezizomycotina</taxon>
        <taxon>Pezizomycetes</taxon>
        <taxon>Pezizales</taxon>
        <taxon>Tuberaceae</taxon>
        <taxon>Tuber</taxon>
    </lineage>
</organism>
<dbReference type="PANTHER" id="PTHR10516:SF443">
    <property type="entry name" value="FK506-BINDING PROTEIN 59-RELATED"/>
    <property type="match status" value="1"/>
</dbReference>
<dbReference type="GO" id="GO:0003755">
    <property type="term" value="F:peptidyl-prolyl cis-trans isomerase activity"/>
    <property type="evidence" value="ECO:0007669"/>
    <property type="project" value="UniProtKB-KW"/>
</dbReference>
<gene>
    <name evidence="7" type="ORF">C7212DRAFT_299022</name>
</gene>
<dbReference type="PANTHER" id="PTHR10516">
    <property type="entry name" value="PEPTIDYL-PROLYL CIS-TRANS ISOMERASE"/>
    <property type="match status" value="1"/>
</dbReference>
<evidence type="ECO:0000256" key="3">
    <source>
        <dbReference type="ARBA" id="ARBA00023235"/>
    </source>
</evidence>
<dbReference type="GO" id="GO:0005737">
    <property type="term" value="C:cytoplasm"/>
    <property type="evidence" value="ECO:0007669"/>
    <property type="project" value="TreeGrafter"/>
</dbReference>
<reference evidence="7 8" key="1">
    <citation type="submission" date="2018-03" db="EMBL/GenBank/DDBJ databases">
        <title>Genomes of Pezizomycetes fungi and the evolution of truffles.</title>
        <authorList>
            <person name="Murat C."/>
            <person name="Payen T."/>
            <person name="Noel B."/>
            <person name="Kuo A."/>
            <person name="Martin F.M."/>
        </authorList>
    </citation>
    <scope>NUCLEOTIDE SEQUENCE [LARGE SCALE GENOMIC DNA]</scope>
    <source>
        <strain evidence="7">091103-1</strain>
    </source>
</reference>
<dbReference type="EC" id="5.2.1.8" evidence="5"/>
<evidence type="ECO:0000256" key="4">
    <source>
        <dbReference type="ARBA" id="ARBA00038106"/>
    </source>
</evidence>
<dbReference type="PROSITE" id="PS50059">
    <property type="entry name" value="FKBP_PPIASE"/>
    <property type="match status" value="1"/>
</dbReference>
<keyword evidence="2 5" id="KW-0697">Rotamase</keyword>
<dbReference type="EMBL" id="PYWC01000063">
    <property type="protein sequence ID" value="PWW74350.1"/>
    <property type="molecule type" value="Genomic_DNA"/>
</dbReference>
<name>A0A317SL26_9PEZI</name>
<dbReference type="InterPro" id="IPR001179">
    <property type="entry name" value="PPIase_FKBP_dom"/>
</dbReference>
<keyword evidence="3 5" id="KW-0413">Isomerase</keyword>
<dbReference type="InterPro" id="IPR050689">
    <property type="entry name" value="FKBP-type_PPIase"/>
</dbReference>
<dbReference type="Proteomes" id="UP000246991">
    <property type="component" value="Unassembled WGS sequence"/>
</dbReference>
<comment type="catalytic activity">
    <reaction evidence="1 5">
        <text>[protein]-peptidylproline (omega=180) = [protein]-peptidylproline (omega=0)</text>
        <dbReference type="Rhea" id="RHEA:16237"/>
        <dbReference type="Rhea" id="RHEA-COMP:10747"/>
        <dbReference type="Rhea" id="RHEA-COMP:10748"/>
        <dbReference type="ChEBI" id="CHEBI:83833"/>
        <dbReference type="ChEBI" id="CHEBI:83834"/>
        <dbReference type="EC" id="5.2.1.8"/>
    </reaction>
</comment>
<protein>
    <recommendedName>
        <fullName evidence="5">peptidylprolyl isomerase</fullName>
        <ecNumber evidence="5">5.2.1.8</ecNumber>
    </recommendedName>
</protein>
<dbReference type="STRING" id="42249.A0A317SL26"/>
<comment type="similarity">
    <text evidence="4">Belongs to the FKBP-type PPIase family. FKBP1 subfamily.</text>
</comment>
<dbReference type="AlphaFoldDB" id="A0A317SL26"/>
<evidence type="ECO:0000256" key="1">
    <source>
        <dbReference type="ARBA" id="ARBA00000971"/>
    </source>
</evidence>
<feature type="domain" description="PPIase FKBP-type" evidence="6">
    <location>
        <begin position="20"/>
        <end position="107"/>
    </location>
</feature>
<dbReference type="OrthoDB" id="1902587at2759"/>
<dbReference type="SUPFAM" id="SSF54534">
    <property type="entry name" value="FKBP-like"/>
    <property type="match status" value="1"/>
</dbReference>
<evidence type="ECO:0000256" key="5">
    <source>
        <dbReference type="PROSITE-ProRule" id="PRU00277"/>
    </source>
</evidence>
<keyword evidence="8" id="KW-1185">Reference proteome</keyword>
<comment type="caution">
    <text evidence="7">The sequence shown here is derived from an EMBL/GenBank/DDBJ whole genome shotgun (WGS) entry which is preliminary data.</text>
</comment>
<evidence type="ECO:0000259" key="6">
    <source>
        <dbReference type="PROSITE" id="PS50059"/>
    </source>
</evidence>
<evidence type="ECO:0000313" key="7">
    <source>
        <dbReference type="EMBL" id="PWW74350.1"/>
    </source>
</evidence>
<dbReference type="Gene3D" id="3.10.50.40">
    <property type="match status" value="1"/>
</dbReference>
<dbReference type="InterPro" id="IPR046357">
    <property type="entry name" value="PPIase_dom_sf"/>
</dbReference>
<sequence length="107" mass="11855">MGVEIQRIAVGDGRNYPKKGDRVTIQYNGTLMDGTKFDSSFDRPLPFEVRIGVGDIMLLTYSIRAGWDEAVPQMSLGERSKLTITGDYGYGERGFPKLIPPNATLIL</sequence>
<evidence type="ECO:0000313" key="8">
    <source>
        <dbReference type="Proteomes" id="UP000246991"/>
    </source>
</evidence>
<dbReference type="Pfam" id="PF00254">
    <property type="entry name" value="FKBP_C"/>
    <property type="match status" value="1"/>
</dbReference>
<proteinExistence type="inferred from homology"/>